<dbReference type="Proteomes" id="UP000198851">
    <property type="component" value="Unassembled WGS sequence"/>
</dbReference>
<dbReference type="RefSeq" id="WP_093324470.1">
    <property type="nucleotide sequence ID" value="NZ_FOSZ01000005.1"/>
</dbReference>
<organism evidence="2 3">
    <name type="scientific">Shimia haliotis</name>
    <dbReference type="NCBI Taxonomy" id="1280847"/>
    <lineage>
        <taxon>Bacteria</taxon>
        <taxon>Pseudomonadati</taxon>
        <taxon>Pseudomonadota</taxon>
        <taxon>Alphaproteobacteria</taxon>
        <taxon>Rhodobacterales</taxon>
        <taxon>Roseobacteraceae</taxon>
    </lineage>
</organism>
<dbReference type="EMBL" id="FOSZ01000005">
    <property type="protein sequence ID" value="SFL13394.1"/>
    <property type="molecule type" value="Genomic_DNA"/>
</dbReference>
<sequence>MKRVFAAMSFALLVQPALAGPNPAKGTDHLCTGFQETLEGVWVDENNRPALRFRFGSDRNGVGCYAWLNSNPNWNIEAPGALILDRVRWNGGLRSFKAGVAELVFDTQSGGARLVNLQGNEARGILDQ</sequence>
<name>A0A1I4F658_9RHOB</name>
<dbReference type="AlphaFoldDB" id="A0A1I4F658"/>
<dbReference type="OrthoDB" id="7856410at2"/>
<evidence type="ECO:0008006" key="4">
    <source>
        <dbReference type="Google" id="ProtNLM"/>
    </source>
</evidence>
<keyword evidence="3" id="KW-1185">Reference proteome</keyword>
<gene>
    <name evidence="2" type="ORF">SAMN04488036_105241</name>
</gene>
<feature type="signal peptide" evidence="1">
    <location>
        <begin position="1"/>
        <end position="19"/>
    </location>
</feature>
<reference evidence="3" key="1">
    <citation type="submission" date="2016-10" db="EMBL/GenBank/DDBJ databases">
        <authorList>
            <person name="Varghese N."/>
            <person name="Submissions S."/>
        </authorList>
    </citation>
    <scope>NUCLEOTIDE SEQUENCE [LARGE SCALE GENOMIC DNA]</scope>
    <source>
        <strain evidence="3">DSM 28453</strain>
    </source>
</reference>
<evidence type="ECO:0000313" key="3">
    <source>
        <dbReference type="Proteomes" id="UP000198851"/>
    </source>
</evidence>
<protein>
    <recommendedName>
        <fullName evidence="4">Protease inhibitor Inh</fullName>
    </recommendedName>
</protein>
<accession>A0A1I4F658</accession>
<feature type="chain" id="PRO_5011624478" description="Protease inhibitor Inh" evidence="1">
    <location>
        <begin position="20"/>
        <end position="128"/>
    </location>
</feature>
<proteinExistence type="predicted"/>
<evidence type="ECO:0000256" key="1">
    <source>
        <dbReference type="SAM" id="SignalP"/>
    </source>
</evidence>
<evidence type="ECO:0000313" key="2">
    <source>
        <dbReference type="EMBL" id="SFL13394.1"/>
    </source>
</evidence>
<keyword evidence="1" id="KW-0732">Signal</keyword>